<protein>
    <recommendedName>
        <fullName evidence="1">Glycosyltransferase 2-like domain-containing protein</fullName>
    </recommendedName>
</protein>
<proteinExistence type="predicted"/>
<name>A0ABX5DEM9_9VIBR</name>
<organism evidence="2 3">
    <name type="scientific">Vibrio mediterranei</name>
    <dbReference type="NCBI Taxonomy" id="689"/>
    <lineage>
        <taxon>Bacteria</taxon>
        <taxon>Pseudomonadati</taxon>
        <taxon>Pseudomonadota</taxon>
        <taxon>Gammaproteobacteria</taxon>
        <taxon>Vibrionales</taxon>
        <taxon>Vibrionaceae</taxon>
        <taxon>Vibrio</taxon>
    </lineage>
</organism>
<dbReference type="Proteomes" id="UP000238163">
    <property type="component" value="Unassembled WGS sequence"/>
</dbReference>
<dbReference type="Gene3D" id="3.90.550.10">
    <property type="entry name" value="Spore Coat Polysaccharide Biosynthesis Protein SpsA, Chain A"/>
    <property type="match status" value="1"/>
</dbReference>
<dbReference type="PANTHER" id="PTHR43685:SF2">
    <property type="entry name" value="GLYCOSYLTRANSFERASE 2-LIKE DOMAIN-CONTAINING PROTEIN"/>
    <property type="match status" value="1"/>
</dbReference>
<sequence>MVKVYILKVSVIIPTVNRHESLFRLLNSIAKQSVIPDEIIIIEQGGVKFELDELPDALKNKVEVVYCDIKSLAHSRYVGYQKSKFETVVYFDDDIEVGRDYISSATNYLQRNPQCNAVGGVYINKPYTEKNKYLTLIGRMFGIYSRGCSNKILASGWGDYVRDKYRNEITHGEWLFGCNMVFRRSALREEYFPKEMILWSFLEDLYLVGKLTRKTATTADILPQLSVVHHFGISSGAPSRPITKMRIVYRYLVWKELFPRKTIYNRLRFILGLAANLLLELREGDIKDSIALHYQSWKAIYYGQCDCITEANKYVLAKD</sequence>
<evidence type="ECO:0000259" key="1">
    <source>
        <dbReference type="Pfam" id="PF00535"/>
    </source>
</evidence>
<keyword evidence="3" id="KW-1185">Reference proteome</keyword>
<comment type="caution">
    <text evidence="2">The sequence shown here is derived from an EMBL/GenBank/DDBJ whole genome shotgun (WGS) entry which is preliminary data.</text>
</comment>
<dbReference type="InterPro" id="IPR001173">
    <property type="entry name" value="Glyco_trans_2-like"/>
</dbReference>
<reference evidence="2 3" key="1">
    <citation type="submission" date="2018-03" db="EMBL/GenBank/DDBJ databases">
        <title>Genetic Diversity and Phenotypic Plasticity of AHL Mediated Quorum Sensing in Environmental Strains of Vibrio mediterranei.</title>
        <authorList>
            <person name="Lantoine F."/>
            <person name="Vouve F."/>
        </authorList>
    </citation>
    <scope>NUCLEOTIDE SEQUENCE [LARGE SCALE GENOMIC DNA]</scope>
    <source>
        <strain evidence="2 3">17LN0615E</strain>
    </source>
</reference>
<dbReference type="EMBL" id="NWTN01000006">
    <property type="protein sequence ID" value="PRQ67322.1"/>
    <property type="molecule type" value="Genomic_DNA"/>
</dbReference>
<gene>
    <name evidence="2" type="ORF">COR51_12150</name>
</gene>
<dbReference type="CDD" id="cd00761">
    <property type="entry name" value="Glyco_tranf_GTA_type"/>
    <property type="match status" value="1"/>
</dbReference>
<accession>A0ABX5DEM9</accession>
<dbReference type="SUPFAM" id="SSF53448">
    <property type="entry name" value="Nucleotide-diphospho-sugar transferases"/>
    <property type="match status" value="1"/>
</dbReference>
<evidence type="ECO:0000313" key="2">
    <source>
        <dbReference type="EMBL" id="PRQ67322.1"/>
    </source>
</evidence>
<evidence type="ECO:0000313" key="3">
    <source>
        <dbReference type="Proteomes" id="UP000238163"/>
    </source>
</evidence>
<dbReference type="InterPro" id="IPR050834">
    <property type="entry name" value="Glycosyltransf_2"/>
</dbReference>
<dbReference type="PANTHER" id="PTHR43685">
    <property type="entry name" value="GLYCOSYLTRANSFERASE"/>
    <property type="match status" value="1"/>
</dbReference>
<dbReference type="Pfam" id="PF00535">
    <property type="entry name" value="Glycos_transf_2"/>
    <property type="match status" value="1"/>
</dbReference>
<feature type="domain" description="Glycosyltransferase 2-like" evidence="1">
    <location>
        <begin position="10"/>
        <end position="188"/>
    </location>
</feature>
<dbReference type="InterPro" id="IPR029044">
    <property type="entry name" value="Nucleotide-diphossugar_trans"/>
</dbReference>